<evidence type="ECO:0000256" key="2">
    <source>
        <dbReference type="ARBA" id="ARBA00022494"/>
    </source>
</evidence>
<proteinExistence type="predicted"/>
<evidence type="ECO:0000256" key="8">
    <source>
        <dbReference type="ARBA" id="ARBA00023136"/>
    </source>
</evidence>
<dbReference type="EMBL" id="JASCZI010064002">
    <property type="protein sequence ID" value="MED6141527.1"/>
    <property type="molecule type" value="Genomic_DNA"/>
</dbReference>
<dbReference type="SUPFAM" id="SSF161077">
    <property type="entry name" value="Photosystem II antenna protein-like"/>
    <property type="match status" value="1"/>
</dbReference>
<reference evidence="10 11" key="1">
    <citation type="journal article" date="2023" name="Plants (Basel)">
        <title>Bridging the Gap: Combining Genomics and Transcriptomics Approaches to Understand Stylosanthes scabra, an Orphan Legume from the Brazilian Caatinga.</title>
        <authorList>
            <person name="Ferreira-Neto J.R.C."/>
            <person name="da Silva M.D."/>
            <person name="Binneck E."/>
            <person name="de Melo N.F."/>
            <person name="da Silva R.H."/>
            <person name="de Melo A.L.T.M."/>
            <person name="Pandolfi V."/>
            <person name="Bustamante F.O."/>
            <person name="Brasileiro-Vidal A.C."/>
            <person name="Benko-Iseppon A.M."/>
        </authorList>
    </citation>
    <scope>NUCLEOTIDE SEQUENCE [LARGE SCALE GENOMIC DNA]</scope>
    <source>
        <tissue evidence="10">Leaves</tissue>
    </source>
</reference>
<keyword evidence="5" id="KW-0812">Transmembrane</keyword>
<dbReference type="InterPro" id="IPR036001">
    <property type="entry name" value="PS_II_antenna-like_sf"/>
</dbReference>
<evidence type="ECO:0000256" key="7">
    <source>
        <dbReference type="ARBA" id="ARBA00022991"/>
    </source>
</evidence>
<keyword evidence="11" id="KW-1185">Reference proteome</keyword>
<evidence type="ECO:0000256" key="6">
    <source>
        <dbReference type="ARBA" id="ARBA00022989"/>
    </source>
</evidence>
<keyword evidence="3" id="KW-0602">Photosynthesis</keyword>
<dbReference type="Proteomes" id="UP001341840">
    <property type="component" value="Unassembled WGS sequence"/>
</dbReference>
<evidence type="ECO:0000256" key="1">
    <source>
        <dbReference type="ARBA" id="ARBA00004141"/>
    </source>
</evidence>
<evidence type="ECO:0008006" key="12">
    <source>
        <dbReference type="Google" id="ProtNLM"/>
    </source>
</evidence>
<evidence type="ECO:0000256" key="5">
    <source>
        <dbReference type="ARBA" id="ARBA00022692"/>
    </source>
</evidence>
<comment type="caution">
    <text evidence="10">The sequence shown here is derived from an EMBL/GenBank/DDBJ whole genome shotgun (WGS) entry which is preliminary data.</text>
</comment>
<comment type="subcellular location">
    <subcellularLocation>
        <location evidence="1">Membrane</location>
        <topology evidence="1">Multi-pass membrane protein</topology>
    </subcellularLocation>
</comment>
<dbReference type="Pfam" id="PF00421">
    <property type="entry name" value="PSII"/>
    <property type="match status" value="1"/>
</dbReference>
<keyword evidence="6" id="KW-1133">Transmembrane helix</keyword>
<gene>
    <name evidence="10" type="ORF">PIB30_104360</name>
</gene>
<keyword evidence="2" id="KW-0148">Chlorophyll</keyword>
<keyword evidence="7" id="KW-0157">Chromophore</keyword>
<organism evidence="10 11">
    <name type="scientific">Stylosanthes scabra</name>
    <dbReference type="NCBI Taxonomy" id="79078"/>
    <lineage>
        <taxon>Eukaryota</taxon>
        <taxon>Viridiplantae</taxon>
        <taxon>Streptophyta</taxon>
        <taxon>Embryophyta</taxon>
        <taxon>Tracheophyta</taxon>
        <taxon>Spermatophyta</taxon>
        <taxon>Magnoliopsida</taxon>
        <taxon>eudicotyledons</taxon>
        <taxon>Gunneridae</taxon>
        <taxon>Pentapetalae</taxon>
        <taxon>rosids</taxon>
        <taxon>fabids</taxon>
        <taxon>Fabales</taxon>
        <taxon>Fabaceae</taxon>
        <taxon>Papilionoideae</taxon>
        <taxon>50 kb inversion clade</taxon>
        <taxon>dalbergioids sensu lato</taxon>
        <taxon>Dalbergieae</taxon>
        <taxon>Pterocarpus clade</taxon>
        <taxon>Stylosanthes</taxon>
    </lineage>
</organism>
<accession>A0ABU6SYP6</accession>
<protein>
    <recommendedName>
        <fullName evidence="12">PsbC</fullName>
    </recommendedName>
</protein>
<name>A0ABU6SYP6_9FABA</name>
<dbReference type="InterPro" id="IPR000932">
    <property type="entry name" value="PS_antenna-like"/>
</dbReference>
<keyword evidence="9" id="KW-0604">Photosystem II</keyword>
<evidence type="ECO:0000313" key="11">
    <source>
        <dbReference type="Proteomes" id="UP001341840"/>
    </source>
</evidence>
<evidence type="ECO:0000313" key="10">
    <source>
        <dbReference type="EMBL" id="MED6141527.1"/>
    </source>
</evidence>
<keyword evidence="4" id="KW-0934">Plastid</keyword>
<sequence>RDQETTSFAWWAGNARLINLSGKLLGAHVAHAGLIVFWAGAMNLFEVAHFVPEKPMYEQGLILLPHLATLGWGVGPGGEVIDTFPYFVSGVLHLISSAVLG</sequence>
<evidence type="ECO:0000256" key="3">
    <source>
        <dbReference type="ARBA" id="ARBA00022531"/>
    </source>
</evidence>
<evidence type="ECO:0000256" key="4">
    <source>
        <dbReference type="ARBA" id="ARBA00022640"/>
    </source>
</evidence>
<evidence type="ECO:0000256" key="9">
    <source>
        <dbReference type="ARBA" id="ARBA00023276"/>
    </source>
</evidence>
<feature type="non-terminal residue" evidence="10">
    <location>
        <position position="1"/>
    </location>
</feature>
<feature type="non-terminal residue" evidence="10">
    <location>
        <position position="101"/>
    </location>
</feature>
<keyword evidence="8" id="KW-0472">Membrane</keyword>